<dbReference type="Proteomes" id="UP000059680">
    <property type="component" value="Chromosome 9"/>
</dbReference>
<reference evidence="1 2" key="2">
    <citation type="journal article" date="2013" name="Plant Cell Physiol.">
        <title>Rice Annotation Project Database (RAP-DB): an integrative and interactive database for rice genomics.</title>
        <authorList>
            <person name="Sakai H."/>
            <person name="Lee S.S."/>
            <person name="Tanaka T."/>
            <person name="Numa H."/>
            <person name="Kim J."/>
            <person name="Kawahara Y."/>
            <person name="Wakimoto H."/>
            <person name="Yang C.C."/>
            <person name="Iwamoto M."/>
            <person name="Abe T."/>
            <person name="Yamada Y."/>
            <person name="Muto A."/>
            <person name="Inokuchi H."/>
            <person name="Ikemura T."/>
            <person name="Matsumoto T."/>
            <person name="Sasaki T."/>
            <person name="Itoh T."/>
        </authorList>
    </citation>
    <scope>NUCLEOTIDE SEQUENCE [LARGE SCALE GENOMIC DNA]</scope>
    <source>
        <strain evidence="2">cv. Nipponbare</strain>
    </source>
</reference>
<proteinExistence type="predicted"/>
<reference evidence="1 2" key="3">
    <citation type="journal article" date="2013" name="Rice">
        <title>Improvement of the Oryza sativa Nipponbare reference genome using next generation sequence and optical map data.</title>
        <authorList>
            <person name="Kawahara Y."/>
            <person name="de la Bastide M."/>
            <person name="Hamilton J.P."/>
            <person name="Kanamori H."/>
            <person name="McCombie W.R."/>
            <person name="Ouyang S."/>
            <person name="Schwartz D.C."/>
            <person name="Tanaka T."/>
            <person name="Wu J."/>
            <person name="Zhou S."/>
            <person name="Childs K.L."/>
            <person name="Davidson R.M."/>
            <person name="Lin H."/>
            <person name="Quesada-Ocampo L."/>
            <person name="Vaillancourt B."/>
            <person name="Sakai H."/>
            <person name="Lee S.S."/>
            <person name="Kim J."/>
            <person name="Numa H."/>
            <person name="Itoh T."/>
            <person name="Buell C.R."/>
            <person name="Matsumoto T."/>
        </authorList>
    </citation>
    <scope>NUCLEOTIDE SEQUENCE [LARGE SCALE GENOMIC DNA]</scope>
    <source>
        <strain evidence="2">cv. Nipponbare</strain>
    </source>
</reference>
<sequence>MKTPQGYHNNREPPIQRLQEGCDILNITISRFSMRESILWHGCKGYCDITSRKMQPTTDSVGSDNRCRRLSKGTCPRKLRPRTDPATYIANRDAKAPPPVTVQPTIDEGACTSDRHMSRLVRSMLAPYLASLPRFPGFRLLTGQRPHQIHATSAFLHATASLLHH</sequence>
<name>A0A0N7KQG8_ORYSJ</name>
<organism evidence="1 2">
    <name type="scientific">Oryza sativa subsp. japonica</name>
    <name type="common">Rice</name>
    <dbReference type="NCBI Taxonomy" id="39947"/>
    <lineage>
        <taxon>Eukaryota</taxon>
        <taxon>Viridiplantae</taxon>
        <taxon>Streptophyta</taxon>
        <taxon>Embryophyta</taxon>
        <taxon>Tracheophyta</taxon>
        <taxon>Spermatophyta</taxon>
        <taxon>Magnoliopsida</taxon>
        <taxon>Liliopsida</taxon>
        <taxon>Poales</taxon>
        <taxon>Poaceae</taxon>
        <taxon>BOP clade</taxon>
        <taxon>Oryzoideae</taxon>
        <taxon>Oryzeae</taxon>
        <taxon>Oryzinae</taxon>
        <taxon>Oryza</taxon>
        <taxon>Oryza sativa</taxon>
    </lineage>
</organism>
<protein>
    <submittedName>
        <fullName evidence="1">Os09g0272550 protein</fullName>
    </submittedName>
</protein>
<reference evidence="2" key="1">
    <citation type="journal article" date="2005" name="Nature">
        <title>The map-based sequence of the rice genome.</title>
        <authorList>
            <consortium name="International rice genome sequencing project (IRGSP)"/>
            <person name="Matsumoto T."/>
            <person name="Wu J."/>
            <person name="Kanamori H."/>
            <person name="Katayose Y."/>
            <person name="Fujisawa M."/>
            <person name="Namiki N."/>
            <person name="Mizuno H."/>
            <person name="Yamamoto K."/>
            <person name="Antonio B.A."/>
            <person name="Baba T."/>
            <person name="Sakata K."/>
            <person name="Nagamura Y."/>
            <person name="Aoki H."/>
            <person name="Arikawa K."/>
            <person name="Arita K."/>
            <person name="Bito T."/>
            <person name="Chiden Y."/>
            <person name="Fujitsuka N."/>
            <person name="Fukunaka R."/>
            <person name="Hamada M."/>
            <person name="Harada C."/>
            <person name="Hayashi A."/>
            <person name="Hijishita S."/>
            <person name="Honda M."/>
            <person name="Hosokawa S."/>
            <person name="Ichikawa Y."/>
            <person name="Idonuma A."/>
            <person name="Iijima M."/>
            <person name="Ikeda M."/>
            <person name="Ikeno M."/>
            <person name="Ito K."/>
            <person name="Ito S."/>
            <person name="Ito T."/>
            <person name="Ito Y."/>
            <person name="Ito Y."/>
            <person name="Iwabuchi A."/>
            <person name="Kamiya K."/>
            <person name="Karasawa W."/>
            <person name="Kurita K."/>
            <person name="Katagiri S."/>
            <person name="Kikuta A."/>
            <person name="Kobayashi H."/>
            <person name="Kobayashi N."/>
            <person name="Machita K."/>
            <person name="Maehara T."/>
            <person name="Masukawa M."/>
            <person name="Mizubayashi T."/>
            <person name="Mukai Y."/>
            <person name="Nagasaki H."/>
            <person name="Nagata Y."/>
            <person name="Naito S."/>
            <person name="Nakashima M."/>
            <person name="Nakama Y."/>
            <person name="Nakamichi Y."/>
            <person name="Nakamura M."/>
            <person name="Meguro A."/>
            <person name="Negishi M."/>
            <person name="Ohta I."/>
            <person name="Ohta T."/>
            <person name="Okamoto M."/>
            <person name="Ono N."/>
            <person name="Saji S."/>
            <person name="Sakaguchi M."/>
            <person name="Sakai K."/>
            <person name="Shibata M."/>
            <person name="Shimokawa T."/>
            <person name="Song J."/>
            <person name="Takazaki Y."/>
            <person name="Terasawa K."/>
            <person name="Tsugane M."/>
            <person name="Tsuji K."/>
            <person name="Ueda S."/>
            <person name="Waki K."/>
            <person name="Yamagata H."/>
            <person name="Yamamoto M."/>
            <person name="Yamamoto S."/>
            <person name="Yamane H."/>
            <person name="Yoshiki S."/>
            <person name="Yoshihara R."/>
            <person name="Yukawa K."/>
            <person name="Zhong H."/>
            <person name="Yano M."/>
            <person name="Yuan Q."/>
            <person name="Ouyang S."/>
            <person name="Liu J."/>
            <person name="Jones K.M."/>
            <person name="Gansberger K."/>
            <person name="Moffat K."/>
            <person name="Hill J."/>
            <person name="Bera J."/>
            <person name="Fadrosh D."/>
            <person name="Jin S."/>
            <person name="Johri S."/>
            <person name="Kim M."/>
            <person name="Overton L."/>
            <person name="Reardon M."/>
            <person name="Tsitrin T."/>
            <person name="Vuong H."/>
            <person name="Weaver B."/>
            <person name="Ciecko A."/>
            <person name="Tallon L."/>
            <person name="Jackson J."/>
            <person name="Pai G."/>
            <person name="Aken S.V."/>
            <person name="Utterback T."/>
            <person name="Reidmuller S."/>
            <person name="Feldblyum T."/>
            <person name="Hsiao J."/>
            <person name="Zismann V."/>
            <person name="Iobst S."/>
            <person name="de Vazeille A.R."/>
            <person name="Buell C.R."/>
            <person name="Ying K."/>
            <person name="Li Y."/>
            <person name="Lu T."/>
            <person name="Huang Y."/>
            <person name="Zhao Q."/>
            <person name="Feng Q."/>
            <person name="Zhang L."/>
            <person name="Zhu J."/>
            <person name="Weng Q."/>
            <person name="Mu J."/>
            <person name="Lu Y."/>
            <person name="Fan D."/>
            <person name="Liu Y."/>
            <person name="Guan J."/>
            <person name="Zhang Y."/>
            <person name="Yu S."/>
            <person name="Liu X."/>
            <person name="Zhang Y."/>
            <person name="Hong G."/>
            <person name="Han B."/>
            <person name="Choisne N."/>
            <person name="Demange N."/>
            <person name="Orjeda G."/>
            <person name="Samain S."/>
            <person name="Cattolico L."/>
            <person name="Pelletier E."/>
            <person name="Couloux A."/>
            <person name="Segurens B."/>
            <person name="Wincker P."/>
            <person name="D'Hont A."/>
            <person name="Scarpelli C."/>
            <person name="Weissenbach J."/>
            <person name="Salanoubat M."/>
            <person name="Quetier F."/>
            <person name="Yu Y."/>
            <person name="Kim H.R."/>
            <person name="Rambo T."/>
            <person name="Currie J."/>
            <person name="Collura K."/>
            <person name="Luo M."/>
            <person name="Yang T."/>
            <person name="Ammiraju J.S.S."/>
            <person name="Engler F."/>
            <person name="Soderlund C."/>
            <person name="Wing R.A."/>
            <person name="Palmer L.E."/>
            <person name="de la Bastide M."/>
            <person name="Spiegel L."/>
            <person name="Nascimento L."/>
            <person name="Zutavern T."/>
            <person name="O'Shaughnessy A."/>
            <person name="Dike S."/>
            <person name="Dedhia N."/>
            <person name="Preston R."/>
            <person name="Balija V."/>
            <person name="McCombie W.R."/>
            <person name="Chow T."/>
            <person name="Chen H."/>
            <person name="Chung M."/>
            <person name="Chen C."/>
            <person name="Shaw J."/>
            <person name="Wu H."/>
            <person name="Hsiao K."/>
            <person name="Chao Y."/>
            <person name="Chu M."/>
            <person name="Cheng C."/>
            <person name="Hour A."/>
            <person name="Lee P."/>
            <person name="Lin S."/>
            <person name="Lin Y."/>
            <person name="Liou J."/>
            <person name="Liu S."/>
            <person name="Hsing Y."/>
            <person name="Raghuvanshi S."/>
            <person name="Mohanty A."/>
            <person name="Bharti A.K."/>
            <person name="Gaur A."/>
            <person name="Gupta V."/>
            <person name="Kumar D."/>
            <person name="Ravi V."/>
            <person name="Vij S."/>
            <person name="Kapur A."/>
            <person name="Khurana P."/>
            <person name="Khurana P."/>
            <person name="Khurana J.P."/>
            <person name="Tyagi A.K."/>
            <person name="Gaikwad K."/>
            <person name="Singh A."/>
            <person name="Dalal V."/>
            <person name="Srivastava S."/>
            <person name="Dixit A."/>
            <person name="Pal A.K."/>
            <person name="Ghazi I.A."/>
            <person name="Yadav M."/>
            <person name="Pandit A."/>
            <person name="Bhargava A."/>
            <person name="Sureshbabu K."/>
            <person name="Batra K."/>
            <person name="Sharma T.R."/>
            <person name="Mohapatra T."/>
            <person name="Singh N.K."/>
            <person name="Messing J."/>
            <person name="Nelson A.B."/>
            <person name="Fuks G."/>
            <person name="Kavchok S."/>
            <person name="Keizer G."/>
            <person name="Linton E."/>
            <person name="Llaca V."/>
            <person name="Song R."/>
            <person name="Tanyolac B."/>
            <person name="Young S."/>
            <person name="Ho-Il K."/>
            <person name="Hahn J.H."/>
            <person name="Sangsakoo G."/>
            <person name="Vanavichit A."/>
            <person name="de Mattos Luiz.A.T."/>
            <person name="Zimmer P.D."/>
            <person name="Malone G."/>
            <person name="Dellagostin O."/>
            <person name="de Oliveira A.C."/>
            <person name="Bevan M."/>
            <person name="Bancroft I."/>
            <person name="Minx P."/>
            <person name="Cordum H."/>
            <person name="Wilson R."/>
            <person name="Cheng Z."/>
            <person name="Jin W."/>
            <person name="Jiang J."/>
            <person name="Leong S.A."/>
            <person name="Iwama H."/>
            <person name="Gojobori T."/>
            <person name="Itoh T."/>
            <person name="Niimura Y."/>
            <person name="Fujii Y."/>
            <person name="Habara T."/>
            <person name="Sakai H."/>
            <person name="Sato Y."/>
            <person name="Wilson G."/>
            <person name="Kumar K."/>
            <person name="McCouch S."/>
            <person name="Juretic N."/>
            <person name="Hoen D."/>
            <person name="Wright S."/>
            <person name="Bruskiewich R."/>
            <person name="Bureau T."/>
            <person name="Miyao A."/>
            <person name="Hirochika H."/>
            <person name="Nishikawa T."/>
            <person name="Kadowaki K."/>
            <person name="Sugiura M."/>
            <person name="Burr B."/>
            <person name="Sasaki T."/>
        </authorList>
    </citation>
    <scope>NUCLEOTIDE SEQUENCE [LARGE SCALE GENOMIC DNA]</scope>
    <source>
        <strain evidence="2">cv. Nipponbare</strain>
    </source>
</reference>
<dbReference type="AlphaFoldDB" id="A0A0N7KQG8"/>
<keyword evidence="2" id="KW-1185">Reference proteome</keyword>
<gene>
    <name evidence="1" type="ordered locus">Os09g0272550</name>
    <name evidence="1" type="ORF">OSNPB_090272550</name>
</gene>
<accession>A0A0N7KQG8</accession>
<evidence type="ECO:0000313" key="1">
    <source>
        <dbReference type="EMBL" id="BAT07178.1"/>
    </source>
</evidence>
<dbReference type="InParanoid" id="A0A0N7KQG8"/>
<dbReference type="EMBL" id="AP014965">
    <property type="protein sequence ID" value="BAT07178.1"/>
    <property type="molecule type" value="Genomic_DNA"/>
</dbReference>
<dbReference type="PaxDb" id="39947-A0A0N7KQG8"/>
<evidence type="ECO:0000313" key="2">
    <source>
        <dbReference type="Proteomes" id="UP000059680"/>
    </source>
</evidence>